<reference evidence="2 3" key="1">
    <citation type="submission" date="2024-01" db="EMBL/GenBank/DDBJ databases">
        <title>Genome assemblies of Stephania.</title>
        <authorList>
            <person name="Yang L."/>
        </authorList>
    </citation>
    <scope>NUCLEOTIDE SEQUENCE [LARGE SCALE GENOMIC DNA]</scope>
    <source>
        <strain evidence="2">QJT</strain>
        <tissue evidence="2">Leaf</tissue>
    </source>
</reference>
<dbReference type="AlphaFoldDB" id="A0AAP0E7G9"/>
<comment type="caution">
    <text evidence="2">The sequence shown here is derived from an EMBL/GenBank/DDBJ whole genome shotgun (WGS) entry which is preliminary data.</text>
</comment>
<evidence type="ECO:0000313" key="3">
    <source>
        <dbReference type="Proteomes" id="UP001417504"/>
    </source>
</evidence>
<keyword evidence="1" id="KW-1133">Transmembrane helix</keyword>
<evidence type="ECO:0000256" key="1">
    <source>
        <dbReference type="SAM" id="Phobius"/>
    </source>
</evidence>
<feature type="transmembrane region" description="Helical" evidence="1">
    <location>
        <begin position="30"/>
        <end position="52"/>
    </location>
</feature>
<dbReference type="EMBL" id="JBBNAE010000011">
    <property type="protein sequence ID" value="KAK9085757.1"/>
    <property type="molecule type" value="Genomic_DNA"/>
</dbReference>
<accession>A0AAP0E7G9</accession>
<proteinExistence type="predicted"/>
<keyword evidence="1" id="KW-0472">Membrane</keyword>
<evidence type="ECO:0000313" key="2">
    <source>
        <dbReference type="EMBL" id="KAK9085757.1"/>
    </source>
</evidence>
<keyword evidence="3" id="KW-1185">Reference proteome</keyword>
<protein>
    <submittedName>
        <fullName evidence="2">Uncharacterized protein</fullName>
    </submittedName>
</protein>
<dbReference type="Proteomes" id="UP001417504">
    <property type="component" value="Unassembled WGS sequence"/>
</dbReference>
<organism evidence="2 3">
    <name type="scientific">Stephania japonica</name>
    <dbReference type="NCBI Taxonomy" id="461633"/>
    <lineage>
        <taxon>Eukaryota</taxon>
        <taxon>Viridiplantae</taxon>
        <taxon>Streptophyta</taxon>
        <taxon>Embryophyta</taxon>
        <taxon>Tracheophyta</taxon>
        <taxon>Spermatophyta</taxon>
        <taxon>Magnoliopsida</taxon>
        <taxon>Ranunculales</taxon>
        <taxon>Menispermaceae</taxon>
        <taxon>Menispermoideae</taxon>
        <taxon>Cissampelideae</taxon>
        <taxon>Stephania</taxon>
    </lineage>
</organism>
<sequence>MDNILFLPFFDILILCVHHRYSCLLTFVLLVYLSVSYILLSLAGFITSVLLFRCRFRLCGDASLLNCPFLDSDKPPHHLLDPLACLFVVYRK</sequence>
<name>A0AAP0E7G9_9MAGN</name>
<gene>
    <name evidence="2" type="ORF">Sjap_026168</name>
</gene>
<keyword evidence="1" id="KW-0812">Transmembrane</keyword>